<dbReference type="InterPro" id="IPR042099">
    <property type="entry name" value="ANL_N_sf"/>
</dbReference>
<accession>A0A101I053</accession>
<evidence type="ECO:0008006" key="3">
    <source>
        <dbReference type="Google" id="ProtNLM"/>
    </source>
</evidence>
<name>A0A101I053_UNCT6</name>
<protein>
    <recommendedName>
        <fullName evidence="3">Phenylacetate--CoA ligase family protein</fullName>
    </recommendedName>
</protein>
<organism evidence="1 2">
    <name type="scientific">candidate division TA06 bacterium 34_109</name>
    <dbReference type="NCBI Taxonomy" id="1635277"/>
    <lineage>
        <taxon>Bacteria</taxon>
        <taxon>Bacteria division TA06</taxon>
    </lineage>
</organism>
<dbReference type="PANTHER" id="PTHR36932:SF1">
    <property type="entry name" value="CAPSULAR POLYSACCHARIDE BIOSYNTHESIS PROTEIN"/>
    <property type="match status" value="1"/>
</dbReference>
<gene>
    <name evidence="1" type="ORF">XE03_1677</name>
</gene>
<dbReference type="AlphaFoldDB" id="A0A101I053"/>
<evidence type="ECO:0000313" key="1">
    <source>
        <dbReference type="EMBL" id="KUK86183.1"/>
    </source>
</evidence>
<dbReference type="PANTHER" id="PTHR36932">
    <property type="entry name" value="CAPSULAR POLYSACCHARIDE BIOSYNTHESIS PROTEIN"/>
    <property type="match status" value="1"/>
</dbReference>
<dbReference type="EMBL" id="LGGX01000026">
    <property type="protein sequence ID" value="KUK86183.1"/>
    <property type="molecule type" value="Genomic_DNA"/>
</dbReference>
<proteinExistence type="predicted"/>
<dbReference type="InterPro" id="IPR053158">
    <property type="entry name" value="CapK_Type1_Caps_Biosynth"/>
</dbReference>
<dbReference type="SUPFAM" id="SSF56801">
    <property type="entry name" value="Acetyl-CoA synthetase-like"/>
    <property type="match status" value="1"/>
</dbReference>
<dbReference type="Proteomes" id="UP000053467">
    <property type="component" value="Unassembled WGS sequence"/>
</dbReference>
<dbReference type="Gene3D" id="3.40.50.12780">
    <property type="entry name" value="N-terminal domain of ligase-like"/>
    <property type="match status" value="1"/>
</dbReference>
<sequence>MRDLIRKSPPWIKKPIRYVYGLIPYEKRLGKVFWDTYNFLQESQWWSKEQLEEYQMRQLEKLLKHSYENVPYYRRIFDERGLKPKDIQDFDDFIKLPYLTKDIFRENFNTKEIISKNINLLKLPISHTSGTTGKPLQFYVNIDEGEKEWAFICHQWSRIGYKPGDKRMELRGAINKKEPIFYSKFGNILRFSPIIENKERAKLYLKKMEEFGAKFLHGYPGAIASFALLIKQHKLNINFELEAILFASEIIYEWERKIVEEVFGCRIFSHYGCAEKAVLAAECEKTHIYHCLPEYGITEFDFQTKEIVATGFLNTVNPFIRYKMTDVALNPRFEPCQKCNRNYYPIFDGIEGRLEDFIVSPEGFLIAPAIITHPFKDLKTIKNTQIVQKSHEKIILRIVPLEDVNKDLLNKEIQFLSQELKKIIGEKITIIPEIVNEIELSPSGKFKWIISEISKDFINR</sequence>
<comment type="caution">
    <text evidence="1">The sequence shown here is derived from an EMBL/GenBank/DDBJ whole genome shotgun (WGS) entry which is preliminary data.</text>
</comment>
<reference evidence="2" key="1">
    <citation type="journal article" date="2015" name="MBio">
        <title>Genome-Resolved Metagenomic Analysis Reveals Roles for Candidate Phyla and Other Microbial Community Members in Biogeochemical Transformations in Oil Reservoirs.</title>
        <authorList>
            <person name="Hu P."/>
            <person name="Tom L."/>
            <person name="Singh A."/>
            <person name="Thomas B.C."/>
            <person name="Baker B.J."/>
            <person name="Piceno Y.M."/>
            <person name="Andersen G.L."/>
            <person name="Banfield J.F."/>
        </authorList>
    </citation>
    <scope>NUCLEOTIDE SEQUENCE [LARGE SCALE GENOMIC DNA]</scope>
</reference>
<evidence type="ECO:0000313" key="2">
    <source>
        <dbReference type="Proteomes" id="UP000053467"/>
    </source>
</evidence>